<accession>A0A0H4KNX2</accession>
<dbReference type="InterPro" id="IPR004117">
    <property type="entry name" value="7tm6_olfct_rcpt"/>
</dbReference>
<proteinExistence type="evidence at transcript level"/>
<feature type="transmembrane region" description="Helical" evidence="9">
    <location>
        <begin position="31"/>
        <end position="54"/>
    </location>
</feature>
<dbReference type="PANTHER" id="PTHR21137:SF43">
    <property type="entry name" value="ODORANT RECEPTOR 47A-RELATED"/>
    <property type="match status" value="1"/>
</dbReference>
<feature type="transmembrane region" description="Helical" evidence="9">
    <location>
        <begin position="118"/>
        <end position="139"/>
    </location>
</feature>
<evidence type="ECO:0000256" key="9">
    <source>
        <dbReference type="RuleBase" id="RU351113"/>
    </source>
</evidence>
<evidence type="ECO:0000256" key="3">
    <source>
        <dbReference type="ARBA" id="ARBA00022692"/>
    </source>
</evidence>
<dbReference type="GO" id="GO:0005886">
    <property type="term" value="C:plasma membrane"/>
    <property type="evidence" value="ECO:0007669"/>
    <property type="project" value="UniProtKB-SubCell"/>
</dbReference>
<evidence type="ECO:0000256" key="6">
    <source>
        <dbReference type="ARBA" id="ARBA00023136"/>
    </source>
</evidence>
<keyword evidence="2 9" id="KW-0716">Sensory transduction</keyword>
<evidence type="ECO:0000256" key="8">
    <source>
        <dbReference type="ARBA" id="ARBA00023224"/>
    </source>
</evidence>
<evidence type="ECO:0000256" key="1">
    <source>
        <dbReference type="ARBA" id="ARBA00004141"/>
    </source>
</evidence>
<dbReference type="EMBL" id="KM979242">
    <property type="protein sequence ID" value="AKO89990.1"/>
    <property type="molecule type" value="mRNA"/>
</dbReference>
<dbReference type="GO" id="GO:0005549">
    <property type="term" value="F:odorant binding"/>
    <property type="evidence" value="ECO:0007669"/>
    <property type="project" value="InterPro"/>
</dbReference>
<reference evidence="10" key="1">
    <citation type="submission" date="2014-10" db="EMBL/GenBank/DDBJ databases">
        <authorList>
            <person name="Wang S."/>
            <person name="Zhang Y."/>
        </authorList>
    </citation>
    <scope>NUCLEOTIDE SEQUENCE</scope>
</reference>
<reference evidence="10" key="2">
    <citation type="journal article" date="2015" name="Int. J. Biol. Sci.">
        <title>Identification and Expression Analysis of Putative Chemosensory Receptor Genes in Microplitis mediator by Antennal Transcriptome Screening.</title>
        <authorList>
            <person name="Wang S.N."/>
            <person name="Peng Y."/>
            <person name="Lu Z.Y."/>
            <person name="Dhiloo K.H."/>
            <person name="Gu S.H."/>
            <person name="Li R.J."/>
            <person name="Zhou J.J."/>
            <person name="Zhang Y.J."/>
            <person name="Guo Y.Y."/>
        </authorList>
    </citation>
    <scope>NUCLEOTIDE SEQUENCE</scope>
</reference>
<comment type="similarity">
    <text evidence="9">Belongs to the insect chemoreceptor superfamily. Heteromeric odorant receptor channel (TC 1.A.69) family.</text>
</comment>
<name>A0A0H4KNX2_9HYME</name>
<feature type="transmembrane region" description="Helical" evidence="9">
    <location>
        <begin position="201"/>
        <end position="221"/>
    </location>
</feature>
<dbReference type="Pfam" id="PF02949">
    <property type="entry name" value="7tm_6"/>
    <property type="match status" value="1"/>
</dbReference>
<evidence type="ECO:0000256" key="5">
    <source>
        <dbReference type="ARBA" id="ARBA00022989"/>
    </source>
</evidence>
<keyword evidence="5 9" id="KW-1133">Transmembrane helix</keyword>
<gene>
    <name evidence="10" type="primary">OR26</name>
</gene>
<dbReference type="GO" id="GO:0007165">
    <property type="term" value="P:signal transduction"/>
    <property type="evidence" value="ECO:0007669"/>
    <property type="project" value="UniProtKB-KW"/>
</dbReference>
<keyword evidence="4 9" id="KW-0552">Olfaction</keyword>
<evidence type="ECO:0000256" key="2">
    <source>
        <dbReference type="ARBA" id="ARBA00022606"/>
    </source>
</evidence>
<evidence type="ECO:0000313" key="10">
    <source>
        <dbReference type="EMBL" id="AKO89990.1"/>
    </source>
</evidence>
<keyword evidence="7 9" id="KW-0675">Receptor</keyword>
<keyword evidence="3 9" id="KW-0812">Transmembrane</keyword>
<dbReference type="PANTHER" id="PTHR21137">
    <property type="entry name" value="ODORANT RECEPTOR"/>
    <property type="match status" value="1"/>
</dbReference>
<keyword evidence="8 9" id="KW-0807">Transducer</keyword>
<evidence type="ECO:0000256" key="7">
    <source>
        <dbReference type="ARBA" id="ARBA00023170"/>
    </source>
</evidence>
<evidence type="ECO:0000256" key="4">
    <source>
        <dbReference type="ARBA" id="ARBA00022725"/>
    </source>
</evidence>
<protein>
    <recommendedName>
        <fullName evidence="9">Odorant receptor</fullName>
    </recommendedName>
</protein>
<feature type="transmembrane region" description="Helical" evidence="9">
    <location>
        <begin position="176"/>
        <end position="195"/>
    </location>
</feature>
<keyword evidence="6 9" id="KW-0472">Membrane</keyword>
<sequence length="397" mass="45927">MDIFDAPYYRIMKNSAKLIGQWPYQSREKRIIIIIIVWAFFFMQFVPQIIAIVVHIDDPDILFEACSNMAVDFVTAIKYINTICKTNLIKKLHDRVIIDWSLMLNDEEKSTLEKHTNLGYLFSSGWAGFAYMSATIFVLEPVFPRILNVFISVNATDPFKLALPLEYIIIDREKHYWIMLFVSTVFVYNIIIVLVSCDIMYITFVQHVCGLFAVVGCRLVNTPINENYSERHKAGDYLSNSKDIPYKHLVSCIRSHRRALEFAELLEDAYCISFGLTVGLNLPVISVTGFQIITQFNTIQQLLKYASFTITEILHLFFECFMSQRLTDMSLEMQKSIAEVQWFDNSIKSRKLLIIMTMRCQVPCKLTAAKIMDLTIENFGMMVKTSGSYFTMLLSMQ</sequence>
<dbReference type="GO" id="GO:0004984">
    <property type="term" value="F:olfactory receptor activity"/>
    <property type="evidence" value="ECO:0007669"/>
    <property type="project" value="InterPro"/>
</dbReference>
<dbReference type="AlphaFoldDB" id="A0A0H4KNX2"/>
<comment type="caution">
    <text evidence="9">Lacks conserved residue(s) required for the propagation of feature annotation.</text>
</comment>
<organism evidence="10">
    <name type="scientific">Microplitis mediator</name>
    <dbReference type="NCBI Taxonomy" id="375433"/>
    <lineage>
        <taxon>Eukaryota</taxon>
        <taxon>Metazoa</taxon>
        <taxon>Ecdysozoa</taxon>
        <taxon>Arthropoda</taxon>
        <taxon>Hexapoda</taxon>
        <taxon>Insecta</taxon>
        <taxon>Pterygota</taxon>
        <taxon>Neoptera</taxon>
        <taxon>Endopterygota</taxon>
        <taxon>Hymenoptera</taxon>
        <taxon>Apocrita</taxon>
        <taxon>Ichneumonoidea</taxon>
        <taxon>Braconidae</taxon>
        <taxon>Microgastrinae</taxon>
        <taxon>Microplitis</taxon>
    </lineage>
</organism>
<comment type="subcellular location">
    <subcellularLocation>
        <location evidence="9">Cell membrane</location>
        <topology evidence="9">Multi-pass membrane protein</topology>
    </subcellularLocation>
    <subcellularLocation>
        <location evidence="1">Membrane</location>
        <topology evidence="1">Multi-pass membrane protein</topology>
    </subcellularLocation>
</comment>